<dbReference type="PROSITE" id="PS50002">
    <property type="entry name" value="SH3"/>
    <property type="match status" value="1"/>
</dbReference>
<feature type="region of interest" description="Disordered" evidence="5">
    <location>
        <begin position="317"/>
        <end position="473"/>
    </location>
</feature>
<evidence type="ECO:0000256" key="5">
    <source>
        <dbReference type="SAM" id="MobiDB-lite"/>
    </source>
</evidence>
<feature type="compositionally biased region" description="Basic and acidic residues" evidence="5">
    <location>
        <begin position="415"/>
        <end position="442"/>
    </location>
</feature>
<evidence type="ECO:0000259" key="6">
    <source>
        <dbReference type="PROSITE" id="PS50002"/>
    </source>
</evidence>
<dbReference type="Pfam" id="PF00018">
    <property type="entry name" value="SH3_1"/>
    <property type="match status" value="1"/>
</dbReference>
<feature type="region of interest" description="Disordered" evidence="5">
    <location>
        <begin position="32"/>
        <end position="51"/>
    </location>
</feature>
<organism evidence="7 8">
    <name type="scientific">Nezara viridula</name>
    <name type="common">Southern green stink bug</name>
    <name type="synonym">Cimex viridulus</name>
    <dbReference type="NCBI Taxonomy" id="85310"/>
    <lineage>
        <taxon>Eukaryota</taxon>
        <taxon>Metazoa</taxon>
        <taxon>Ecdysozoa</taxon>
        <taxon>Arthropoda</taxon>
        <taxon>Hexapoda</taxon>
        <taxon>Insecta</taxon>
        <taxon>Pterygota</taxon>
        <taxon>Neoptera</taxon>
        <taxon>Paraneoptera</taxon>
        <taxon>Hemiptera</taxon>
        <taxon>Heteroptera</taxon>
        <taxon>Panheteroptera</taxon>
        <taxon>Pentatomomorpha</taxon>
        <taxon>Pentatomoidea</taxon>
        <taxon>Pentatomidae</taxon>
        <taxon>Pentatominae</taxon>
        <taxon>Nezara</taxon>
    </lineage>
</organism>
<evidence type="ECO:0000313" key="7">
    <source>
        <dbReference type="EMBL" id="CAH1400875.1"/>
    </source>
</evidence>
<accession>A0A9P0HEG1</accession>
<dbReference type="InterPro" id="IPR001452">
    <property type="entry name" value="SH3_domain"/>
</dbReference>
<dbReference type="Proteomes" id="UP001152798">
    <property type="component" value="Chromosome 5"/>
</dbReference>
<sequence length="617" mass="69178">MWKASGGAKLEVIANPDDDWETDPDFINDVSEEEQRWGSKTISGSGRTVSSIDMNKLREEVTAADAIQKKKQLEEGRAAFGYGGKFGIEKDRMDSSAVGHDYVAKVEKHASQKDYSAGFGGKYGVQTDRIDKSALSWEHKEAIQKHASQTDYRTGFGGKFGVEADRQDKSAVGWDHVEKLHKHESQTDYSRGFGGKFGIEKDRQDSVAVGWDHIEAPQKHPSQKDYAVGFGGKFGVQADRQDKSAVGWDHIERVAQHHSQTDHSKGFGGKFGVESDRVDKCAHDFNETVQQVGTNYEKEKPNIGSTKPSNLRAKFEELAKGSEAEAKKKVEEERARRRKKEEEERKQSEAESEQIAVKKEDEEMKRDLKSVKVRSGNRSGGEANKAVSEESDLSKSASSIQKEDEEPIETLPVQSKKEGSLHSIKLKPEGSDPKKRRERQEGEPNLCPVVQPASEPPDAAGETIRPHSKEGHKSDTDCVTTLLEEVLQCMHLELCDIRSRQMFTLQNIGQMRAEVIRLRKDMAVYKLFIDTVIREVLNCEEKEMLNKMAEQSQDCSPDDDSGYTAIALYDYQAAADDEISFDPDDIITNIDMIDEGWWRGSCNGQYGLFPANYVILQ</sequence>
<evidence type="ECO:0000313" key="8">
    <source>
        <dbReference type="Proteomes" id="UP001152798"/>
    </source>
</evidence>
<dbReference type="InterPro" id="IPR035716">
    <property type="entry name" value="Cortactin_SH3"/>
</dbReference>
<feature type="compositionally biased region" description="Basic and acidic residues" evidence="5">
    <location>
        <begin position="317"/>
        <end position="349"/>
    </location>
</feature>
<keyword evidence="2" id="KW-0597">Phosphoprotein</keyword>
<dbReference type="CDD" id="cd11959">
    <property type="entry name" value="SH3_Cortactin"/>
    <property type="match status" value="1"/>
</dbReference>
<dbReference type="GO" id="GO:0030864">
    <property type="term" value="C:cortical actin cytoskeleton"/>
    <property type="evidence" value="ECO:0007669"/>
    <property type="project" value="TreeGrafter"/>
</dbReference>
<evidence type="ECO:0000256" key="4">
    <source>
        <dbReference type="PROSITE-ProRule" id="PRU00192"/>
    </source>
</evidence>
<keyword evidence="1 4" id="KW-0728">SH3 domain</keyword>
<dbReference type="PRINTS" id="PR00452">
    <property type="entry name" value="SH3DOMAIN"/>
</dbReference>
<dbReference type="GO" id="GO:0030427">
    <property type="term" value="C:site of polarized growth"/>
    <property type="evidence" value="ECO:0007669"/>
    <property type="project" value="TreeGrafter"/>
</dbReference>
<evidence type="ECO:0000256" key="3">
    <source>
        <dbReference type="ARBA" id="ARBA00022737"/>
    </source>
</evidence>
<feature type="domain" description="SH3" evidence="6">
    <location>
        <begin position="560"/>
        <end position="617"/>
    </location>
</feature>
<dbReference type="AlphaFoldDB" id="A0A9P0HEG1"/>
<name>A0A9P0HEG1_NEZVI</name>
<dbReference type="PROSITE" id="PS51090">
    <property type="entry name" value="CORTACTIN"/>
    <property type="match status" value="6"/>
</dbReference>
<keyword evidence="3" id="KW-0677">Repeat</keyword>
<gene>
    <name evidence="7" type="ORF">NEZAVI_LOCUS10020</name>
</gene>
<dbReference type="PANTHER" id="PTHR10829:SF23">
    <property type="entry name" value="CORTACTIN, ISOFORM A"/>
    <property type="match status" value="1"/>
</dbReference>
<dbReference type="EMBL" id="OV725081">
    <property type="protein sequence ID" value="CAH1400875.1"/>
    <property type="molecule type" value="Genomic_DNA"/>
</dbReference>
<dbReference type="Gene3D" id="2.30.30.40">
    <property type="entry name" value="SH3 Domains"/>
    <property type="match status" value="1"/>
</dbReference>
<dbReference type="GO" id="GO:0051015">
    <property type="term" value="F:actin filament binding"/>
    <property type="evidence" value="ECO:0007669"/>
    <property type="project" value="TreeGrafter"/>
</dbReference>
<feature type="region of interest" description="Disordered" evidence="5">
    <location>
        <begin position="292"/>
        <end position="311"/>
    </location>
</feature>
<dbReference type="InterPro" id="IPR036028">
    <property type="entry name" value="SH3-like_dom_sf"/>
</dbReference>
<dbReference type="OrthoDB" id="5971719at2759"/>
<dbReference type="Pfam" id="PF02218">
    <property type="entry name" value="HS1_rep"/>
    <property type="match status" value="6"/>
</dbReference>
<dbReference type="SMART" id="SM00326">
    <property type="entry name" value="SH3"/>
    <property type="match status" value="1"/>
</dbReference>
<dbReference type="PANTHER" id="PTHR10829">
    <property type="entry name" value="CORTACTIN AND DREBRIN"/>
    <property type="match status" value="1"/>
</dbReference>
<evidence type="ECO:0000256" key="1">
    <source>
        <dbReference type="ARBA" id="ARBA00022443"/>
    </source>
</evidence>
<dbReference type="FunFam" id="2.30.30.40:FF:000398">
    <property type="entry name" value="Hematopoietic cell-specific Lyn substrate 1"/>
    <property type="match status" value="1"/>
</dbReference>
<dbReference type="GO" id="GO:0005886">
    <property type="term" value="C:plasma membrane"/>
    <property type="evidence" value="ECO:0007669"/>
    <property type="project" value="TreeGrafter"/>
</dbReference>
<protein>
    <recommendedName>
        <fullName evidence="6">SH3 domain-containing protein</fullName>
    </recommendedName>
</protein>
<evidence type="ECO:0000256" key="2">
    <source>
        <dbReference type="ARBA" id="ARBA00022553"/>
    </source>
</evidence>
<dbReference type="GO" id="GO:0030833">
    <property type="term" value="P:regulation of actin filament polymerization"/>
    <property type="evidence" value="ECO:0007669"/>
    <property type="project" value="TreeGrafter"/>
</dbReference>
<feature type="compositionally biased region" description="Basic and acidic residues" evidence="5">
    <location>
        <begin position="464"/>
        <end position="473"/>
    </location>
</feature>
<dbReference type="GO" id="GO:0016477">
    <property type="term" value="P:cell migration"/>
    <property type="evidence" value="ECO:0007669"/>
    <property type="project" value="TreeGrafter"/>
</dbReference>
<dbReference type="InterPro" id="IPR003134">
    <property type="entry name" value="Hs1_Cortactin"/>
</dbReference>
<reference evidence="7" key="1">
    <citation type="submission" date="2022-01" db="EMBL/GenBank/DDBJ databases">
        <authorList>
            <person name="King R."/>
        </authorList>
    </citation>
    <scope>NUCLEOTIDE SEQUENCE</scope>
</reference>
<keyword evidence="8" id="KW-1185">Reference proteome</keyword>
<dbReference type="SUPFAM" id="SSF50044">
    <property type="entry name" value="SH3-domain"/>
    <property type="match status" value="1"/>
</dbReference>
<feature type="compositionally biased region" description="Polar residues" evidence="5">
    <location>
        <begin position="38"/>
        <end position="51"/>
    </location>
</feature>
<dbReference type="GO" id="GO:0005884">
    <property type="term" value="C:actin filament"/>
    <property type="evidence" value="ECO:0007669"/>
    <property type="project" value="TreeGrafter"/>
</dbReference>
<feature type="compositionally biased region" description="Basic and acidic residues" evidence="5">
    <location>
        <begin position="356"/>
        <end position="370"/>
    </location>
</feature>
<dbReference type="PRINTS" id="PR00499">
    <property type="entry name" value="P67PHOX"/>
</dbReference>
<proteinExistence type="predicted"/>